<dbReference type="EMBL" id="LR798370">
    <property type="protein sequence ID" value="CAB5227240.1"/>
    <property type="molecule type" value="Genomic_DNA"/>
</dbReference>
<dbReference type="GO" id="GO:0016301">
    <property type="term" value="F:kinase activity"/>
    <property type="evidence" value="ECO:0007669"/>
    <property type="project" value="UniProtKB-KW"/>
</dbReference>
<proteinExistence type="predicted"/>
<dbReference type="Gene3D" id="3.40.50.300">
    <property type="entry name" value="P-loop containing nucleotide triphosphate hydrolases"/>
    <property type="match status" value="1"/>
</dbReference>
<dbReference type="InterPro" id="IPR027417">
    <property type="entry name" value="P-loop_NTPase"/>
</dbReference>
<evidence type="ECO:0000313" key="3">
    <source>
        <dbReference type="EMBL" id="CAB5227240.1"/>
    </source>
</evidence>
<dbReference type="SUPFAM" id="SSF52540">
    <property type="entry name" value="P-loop containing nucleoside triphosphate hydrolases"/>
    <property type="match status" value="1"/>
</dbReference>
<reference evidence="3" key="1">
    <citation type="submission" date="2020-05" db="EMBL/GenBank/DDBJ databases">
        <authorList>
            <person name="Chiriac C."/>
            <person name="Salcher M."/>
            <person name="Ghai R."/>
            <person name="Kavagutti S V."/>
        </authorList>
    </citation>
    <scope>NUCLEOTIDE SEQUENCE</scope>
</reference>
<evidence type="ECO:0000313" key="1">
    <source>
        <dbReference type="EMBL" id="CAB4197957.1"/>
    </source>
</evidence>
<evidence type="ECO:0000313" key="2">
    <source>
        <dbReference type="EMBL" id="CAB4210378.1"/>
    </source>
</evidence>
<organism evidence="3">
    <name type="scientific">uncultured Caudovirales phage</name>
    <dbReference type="NCBI Taxonomy" id="2100421"/>
    <lineage>
        <taxon>Viruses</taxon>
        <taxon>Duplodnaviria</taxon>
        <taxon>Heunggongvirae</taxon>
        <taxon>Uroviricota</taxon>
        <taxon>Caudoviricetes</taxon>
        <taxon>Peduoviridae</taxon>
        <taxon>Maltschvirus</taxon>
        <taxon>Maltschvirus maltsch</taxon>
    </lineage>
</organism>
<protein>
    <submittedName>
        <fullName evidence="3">Thymidylate kinase</fullName>
    </submittedName>
</protein>
<accession>A0A6J7X8W2</accession>
<name>A0A6J7X8W2_9CAUD</name>
<gene>
    <name evidence="1" type="ORF">UFOVP1306_42</name>
    <name evidence="2" type="ORF">UFOVP1422_44</name>
    <name evidence="3" type="ORF">UFOVP1519_22</name>
</gene>
<keyword evidence="3" id="KW-0808">Transferase</keyword>
<sequence length="182" mass="20909">MLIIFEGPDGAGKSTLITHVQKALHRHYDRYCVLINPKAAPIKDPLIEYKVGLNFYMAQGTRDLLLDRSWLSEDVYGPIWRDGPLEWWMRGELDNWAFKHGALLVLLDEDDATLTERVEAEDPLELVTTGEMVTKIAAAYRQLDLANWDARDSVLRFSTSKEDFYHMTNKIINKARALDART</sequence>
<dbReference type="EMBL" id="LR797368">
    <property type="protein sequence ID" value="CAB4210378.1"/>
    <property type="molecule type" value="Genomic_DNA"/>
</dbReference>
<keyword evidence="3" id="KW-0418">Kinase</keyword>
<dbReference type="EMBL" id="LR797265">
    <property type="protein sequence ID" value="CAB4197957.1"/>
    <property type="molecule type" value="Genomic_DNA"/>
</dbReference>